<feature type="region of interest" description="Disordered" evidence="1">
    <location>
        <begin position="263"/>
        <end position="295"/>
    </location>
</feature>
<feature type="compositionally biased region" description="Low complexity" evidence="1">
    <location>
        <begin position="697"/>
        <end position="723"/>
    </location>
</feature>
<feature type="region of interest" description="Disordered" evidence="1">
    <location>
        <begin position="475"/>
        <end position="571"/>
    </location>
</feature>
<evidence type="ECO:0000313" key="3">
    <source>
        <dbReference type="Proteomes" id="UP000284403"/>
    </source>
</evidence>
<gene>
    <name evidence="2" type="ORF">Tco025E_01218</name>
</gene>
<feature type="compositionally biased region" description="Low complexity" evidence="1">
    <location>
        <begin position="604"/>
        <end position="622"/>
    </location>
</feature>
<feature type="compositionally biased region" description="Low complexity" evidence="1">
    <location>
        <begin position="541"/>
        <end position="564"/>
    </location>
</feature>
<feature type="region of interest" description="Disordered" evidence="1">
    <location>
        <begin position="604"/>
        <end position="631"/>
    </location>
</feature>
<dbReference type="Proteomes" id="UP000284403">
    <property type="component" value="Unassembled WGS sequence"/>
</dbReference>
<dbReference type="GeneID" id="40314829"/>
<organism evidence="2 3">
    <name type="scientific">Trypanosoma conorhini</name>
    <dbReference type="NCBI Taxonomy" id="83891"/>
    <lineage>
        <taxon>Eukaryota</taxon>
        <taxon>Discoba</taxon>
        <taxon>Euglenozoa</taxon>
        <taxon>Kinetoplastea</taxon>
        <taxon>Metakinetoplastina</taxon>
        <taxon>Trypanosomatida</taxon>
        <taxon>Trypanosomatidae</taxon>
        <taxon>Trypanosoma</taxon>
    </lineage>
</organism>
<reference evidence="2 3" key="1">
    <citation type="journal article" date="2018" name="BMC Genomics">
        <title>Genomic comparison of Trypanosoma conorhini and Trypanosoma rangeli to Trypanosoma cruzi strains of high and low virulence.</title>
        <authorList>
            <person name="Bradwell K.R."/>
            <person name="Koparde V.N."/>
            <person name="Matveyev A.V."/>
            <person name="Serrano M.G."/>
            <person name="Alves J.M."/>
            <person name="Parikh H."/>
            <person name="Huang B."/>
            <person name="Lee V."/>
            <person name="Espinosa-Alvarez O."/>
            <person name="Ortiz P.A."/>
            <person name="Costa-Martins A.G."/>
            <person name="Teixeira M.M."/>
            <person name="Buck G.A."/>
        </authorList>
    </citation>
    <scope>NUCLEOTIDE SEQUENCE [LARGE SCALE GENOMIC DNA]</scope>
    <source>
        <strain evidence="2 3">025E</strain>
    </source>
</reference>
<sequence>MNVVFPAQHSLSPVGCGRAQHQGTNSSPLEASATRYIQRLEVEVGELTQLYEAACQLLYHAVFVQDASAVTLDECEARRLLVEAESSAYSDLSRHFFRLTTIRREAEAAMMPRGSEEAAALQNDTALRLCEVQNAVVSALRGALSEGNERLTRLLEAVPQRVSHALSVQDLPVAFLAAAPSSTSARKDLTQADEAPAASAVVQQRLETIVTRLDELVRSLNQALAPGAGAAWRDDPVQGHIASLRDAVRSLEESSKRIAEVLQRREGDAGSSQPPPATSAAAAASPSSSVDSHGLQDSSLLQNLAEKSAFTLASLFSEYMLANDQMQMMAEHELDLLLLVHDRGNMIRWNRCMEEKESEIRRLQSEVARLEKEARNSDATGAAGVSATASTTTREKRDAPETLAQLYARFAAPFVPPNVRTARTTRMQNISKLRKEARRVGARPASANPASDGAVAEIAASPVAVRKIAAAPNNAGAAVGGQTPQAVAGPPAGHKTGGASPPEGPVRYASGASSTPPAPRDVTRQRETKEEEHIAAPPGLGRAASRSPPNAAAAGGPARQQRAAAKTEVGVVENITNPTAVTGERGGGGALDLAIHRLRRSVSMSSHGTSASSDSATNSALTEGRAAHDDAGRAPELAVLANSFDASTDDPPKTRQSGLAVSSERAIPEKDGKNGDPVGLASPASLEARGKQAASASRYRSTHSVQSSSSSLSTSITLTLDTSRGSDEERRRAATKTKSTPRNERHSLDWDDAPPGAVDSKTRGKVVSEKPGIRAKALVSGLKSLSFTNHR</sequence>
<evidence type="ECO:0000313" key="2">
    <source>
        <dbReference type="EMBL" id="RNF26513.1"/>
    </source>
</evidence>
<dbReference type="AlphaFoldDB" id="A0A422Q965"/>
<keyword evidence="3" id="KW-1185">Reference proteome</keyword>
<feature type="region of interest" description="Disordered" evidence="1">
    <location>
        <begin position="432"/>
        <end position="453"/>
    </location>
</feature>
<protein>
    <submittedName>
        <fullName evidence="2">Uncharacterized protein</fullName>
    </submittedName>
</protein>
<dbReference type="OrthoDB" id="247385at2759"/>
<name>A0A422Q965_9TRYP</name>
<feature type="compositionally biased region" description="Basic and acidic residues" evidence="1">
    <location>
        <begin position="521"/>
        <end position="534"/>
    </location>
</feature>
<dbReference type="EMBL" id="MKKU01000039">
    <property type="protein sequence ID" value="RNF26513.1"/>
    <property type="molecule type" value="Genomic_DNA"/>
</dbReference>
<dbReference type="RefSeq" id="XP_029231719.1">
    <property type="nucleotide sequence ID" value="XM_029368156.1"/>
</dbReference>
<feature type="compositionally biased region" description="Low complexity" evidence="1">
    <location>
        <begin position="379"/>
        <end position="392"/>
    </location>
</feature>
<comment type="caution">
    <text evidence="2">The sequence shown here is derived from an EMBL/GenBank/DDBJ whole genome shotgun (WGS) entry which is preliminary data.</text>
</comment>
<evidence type="ECO:0000256" key="1">
    <source>
        <dbReference type="SAM" id="MobiDB-lite"/>
    </source>
</evidence>
<feature type="region of interest" description="Disordered" evidence="1">
    <location>
        <begin position="643"/>
        <end position="768"/>
    </location>
</feature>
<feature type="region of interest" description="Disordered" evidence="1">
    <location>
        <begin position="372"/>
        <end position="398"/>
    </location>
</feature>
<feature type="compositionally biased region" description="Low complexity" evidence="1">
    <location>
        <begin position="278"/>
        <end position="289"/>
    </location>
</feature>
<accession>A0A422Q965</accession>
<proteinExistence type="predicted"/>